<dbReference type="Proteomes" id="UP000002630">
    <property type="component" value="Linkage Group LG21"/>
</dbReference>
<sequence>MESRPEVWINTIDAKGRLTMKGKAHRRSQSAPLGPPSSASSSALVSQQQSTASGRLSPRRRNDSGFSCPQILQPPPPFHHHRRASSLATECLLSPPPSARRPPSSSSAGLQDEEALPRPPLRLRAEPRYNARRTVDSRESDSSSSPCSHRGGRPLTPPGLGSGAGDGGVGGTGVNFRSPPRSPQTRLHSRGSRDAKMLPEGLKTDEEDHSGRRAATAVAAAPKGEGVAPTGASGPVPPDQSRAVGGAATGEAGAGREAVGDYDNPGGSEAKAEGGLVTVVAGEEVPAAPKFAGRAEAAEQGAGDGRIGGSLLDAYREPEGNDWGELEDWHGLPGLQLANAGDEVPTLKVPSLIFRPGTVDEGDVLSLHGRPRSRKPEASSPAKYGSGEERARLCPSAPADTCTAASPGQTQAERRDMDDEDGDGERGLVVEPRMNQHGVIRATTGGRVADLDGPAGGSGGWMRRSDSGGIGGGGGGGQPLLLSLADLTTAGLQKLLQAEGGSKMFFDPDSQRWVGEEVDLSGFEDPNTSSIGSTSAACAAAAAAAAAAARGSSNSPHRRGAESRSPAADISSPLPLYARGGGGSRRLPVNAHRRWSSGEGLYGPSSRRPSIVLEERGETVGGGGSGSDGVQRRKELHQRRHSVSVPSRIPPSASGGLRLEGSGDGGVLRPTSSASENRRAKGRVRSRPASMVSSGISSESDTGSVVRLSDAAAPGHVRDGGGWGNTARRFDSAFGFASDTSSGGGGGGGGGGVESATPPLRRKDLVVGGDHQRLAQVFEGAAYASSEGRASMSSSSRRNASPPLGNSSPPLGVGSPEMLAWATPRAGASPPLGGVGGSSLASGSEIEASETSDWDQDADFEGLPEDQAFNLTLEEPTKFGYSPGLAVAGGGGGGSDGSSSGGASNIASPIPDGDWLPPAAPDLLRRQTAPAMTPPSSSLGHVEAGGAFTRWPPKAPPAHASDGDGAEESGDGAKNRGHQRSGTYTDLRADSLGSAAEWDRTLEGELDLSLAQRNQTPVMVGPSLKKFPVAAGNVSGTVPRPKARRGGKSLPGRVPSKPAEASGCRGGGGAAGAIKIKSPRSAVGIAWEAFKANGGGDSLPATLSAAMTATSIAVEHVRKRTRERLLLEKGAGAGKRLSGPVQITLEDLQTSPSPDRMSLGAGGEDAGSAKSISPGSTAAAGARFNRRKMCWEGFEEPDLTGFDTTDSESESLPRAPGSSRSRSRSRSPPLSPPRKGGSRASMTVEERVDSEERGPASSSASLQGLDLAAAASGTADDAVATTGGGDCDTLRPSGDGGGGLEIDDEKASPGEDGGAADVADVVVGSEEGDGGRRGEERGSDSPAAPSAAAAAAAAVQALAGAAGERRGSSVASEVMVSPVPAAAEPAGLGPMRIGGADEEEKGDGSSRGSGNAGREAPLSLSDSRHSGGDLSDDVSDWDRSLRSLTSPPPGSPDLLVEGAPDPSQVPLMRRLSTAMLMAPKALKGPDEGLDAVAGEPIGGGKAGCLIRPSFGPVLFTPAGLAEQAMATMISCPEDTTASPPAAGAPGLSPPSEAAAAEPSSSRHASPRAAAHATEMSGGVVSADGGSPGGGQAECAGLGPVAAAAAGETMESTTGVGSAALAAGGGAGREESRRKATGGSTRIRTISRRIYQRSTEEGPAPEGGENDARTSASHRTKSTEDYSVDDWGADFVGGIVLTPKTGGPGTMWGRAQDALEEGDEETDDTDGLDETRTLLLKRRGGDEAVASGREDAGWGSSSGEDAADGGDGDGGETPVQRRRGSKLRRRPKRTRGFQTISLAEYTPMYVPTAWLDPKSHRWKPVDGYAVDMSGFDPDGSSGGGDDNDNDSDDDRENNLSNAVAGNVSRNNPPPGAEGGRAGGEEGRQGARVGGGRAEGLGARPSLSRGASAVSVSSSAGTWAGTPSSQERGCRRPSRGFEDRLAAFQLGPAARQHLAKSEQAHDEAMALFLGEQGYARAKREGAARLLRMPGVAAVAADEEEANASLNRKPLKRGSSGGGGGPGKGSTSTKSSGARGGASGPGKGTPRRSGQSVGGGAGTGSSRGSSPQQARGGSPASARKAAAAAAGTAVPSTPPRVSPYAARGRAKKSAAASSSGAGSTSGTPGSSSATPTPGRRRKAGAREFSPKKTVSQRTEGGRRVSPGVKGRQGATAGAAAERGARIGNRRRAAAAATTGGGSSSSRSPVLAPKTDDGFDAEAKPAAGRTLGRTGSKDADGRSRRSRSDSSVGMAAAAAAAPSSSNTASNPDAAAAAAAAGRSGGPRRRDGRKAAAAVAASASGNGTPQYGAAGRAPIGSRGTPGSSSRQRGRNADVTAAPASSPSSTTEPAVRAAAERLRSSGAGRGGSSSSGTPGGVSPPRASSHVLRSLPRRSLGFGSATAARRATIASPPMSPRAVRLCRAASSGRMSAWRRRVPASERLRTGGGGRVQDTRRAVGGVSAEAEAAAVATAERERAARRLERFRYMAEFAANTVKERFSLFGGRMSAEVPFTGDLPPRIGHQRRRSGGEASTGGTSVGSGSSAGLGSMVGLTVWR</sequence>
<feature type="compositionally biased region" description="Basic and acidic residues" evidence="1">
    <location>
        <begin position="191"/>
        <end position="211"/>
    </location>
</feature>
<feature type="compositionally biased region" description="Low complexity" evidence="1">
    <location>
        <begin position="1537"/>
        <end position="1572"/>
    </location>
</feature>
<feature type="compositionally biased region" description="Gly residues" evidence="1">
    <location>
        <begin position="160"/>
        <end position="173"/>
    </location>
</feature>
<reference evidence="2 3" key="1">
    <citation type="journal article" date="2010" name="Nature">
        <title>The Ectocarpus genome and the independent evolution of multicellularity in brown algae.</title>
        <authorList>
            <person name="Cock J.M."/>
            <person name="Sterck L."/>
            <person name="Rouze P."/>
            <person name="Scornet D."/>
            <person name="Allen A.E."/>
            <person name="Amoutzias G."/>
            <person name="Anthouard V."/>
            <person name="Artiguenave F."/>
            <person name="Aury J.M."/>
            <person name="Badger J.H."/>
            <person name="Beszteri B."/>
            <person name="Billiau K."/>
            <person name="Bonnet E."/>
            <person name="Bothwell J.H."/>
            <person name="Bowler C."/>
            <person name="Boyen C."/>
            <person name="Brownlee C."/>
            <person name="Carrano C.J."/>
            <person name="Charrier B."/>
            <person name="Cho G.Y."/>
            <person name="Coelho S.M."/>
            <person name="Collen J."/>
            <person name="Corre E."/>
            <person name="Da Silva C."/>
            <person name="Delage L."/>
            <person name="Delaroque N."/>
            <person name="Dittami S.M."/>
            <person name="Doulbeau S."/>
            <person name="Elias M."/>
            <person name="Farnham G."/>
            <person name="Gachon C.M."/>
            <person name="Gschloessl B."/>
            <person name="Heesch S."/>
            <person name="Jabbari K."/>
            <person name="Jubin C."/>
            <person name="Kawai H."/>
            <person name="Kimura K."/>
            <person name="Kloareg B."/>
            <person name="Kupper F.C."/>
            <person name="Lang D."/>
            <person name="Le Bail A."/>
            <person name="Leblanc C."/>
            <person name="Lerouge P."/>
            <person name="Lohr M."/>
            <person name="Lopez P.J."/>
            <person name="Martens C."/>
            <person name="Maumus F."/>
            <person name="Michel G."/>
            <person name="Miranda-Saavedra D."/>
            <person name="Morales J."/>
            <person name="Moreau H."/>
            <person name="Motomura T."/>
            <person name="Nagasato C."/>
            <person name="Napoli C.A."/>
            <person name="Nelson D.R."/>
            <person name="Nyvall-Collen P."/>
            <person name="Peters A.F."/>
            <person name="Pommier C."/>
            <person name="Potin P."/>
            <person name="Poulain J."/>
            <person name="Quesneville H."/>
            <person name="Read B."/>
            <person name="Rensing S.A."/>
            <person name="Ritter A."/>
            <person name="Rousvoal S."/>
            <person name="Samanta M."/>
            <person name="Samson G."/>
            <person name="Schroeder D.C."/>
            <person name="Segurens B."/>
            <person name="Strittmatter M."/>
            <person name="Tonon T."/>
            <person name="Tregear J.W."/>
            <person name="Valentin K."/>
            <person name="von Dassow P."/>
            <person name="Yamagishi T."/>
            <person name="Van de Peer Y."/>
            <person name="Wincker P."/>
        </authorList>
    </citation>
    <scope>NUCLEOTIDE SEQUENCE [LARGE SCALE GENOMIC DNA]</scope>
    <source>
        <strain evidence="3">Ec32 / CCAP1310/4</strain>
    </source>
</reference>
<feature type="compositionally biased region" description="Low complexity" evidence="1">
    <location>
        <begin position="2286"/>
        <end position="2295"/>
    </location>
</feature>
<feature type="compositionally biased region" description="Basic residues" evidence="1">
    <location>
        <begin position="18"/>
        <end position="28"/>
    </location>
</feature>
<feature type="region of interest" description="Disordered" evidence="1">
    <location>
        <begin position="15"/>
        <end position="271"/>
    </location>
</feature>
<feature type="compositionally biased region" description="Low complexity" evidence="1">
    <location>
        <begin position="1905"/>
        <end position="1914"/>
    </location>
</feature>
<feature type="compositionally biased region" description="Low complexity" evidence="1">
    <location>
        <begin position="693"/>
        <end position="704"/>
    </location>
</feature>
<dbReference type="EMBL" id="FN648586">
    <property type="protein sequence ID" value="CBJ48607.1"/>
    <property type="molecule type" value="Genomic_DNA"/>
</dbReference>
<feature type="region of interest" description="Disordered" evidence="1">
    <location>
        <begin position="1697"/>
        <end position="1931"/>
    </location>
</feature>
<evidence type="ECO:0000313" key="2">
    <source>
        <dbReference type="EMBL" id="CBJ48607.1"/>
    </source>
</evidence>
<feature type="region of interest" description="Disordered" evidence="1">
    <location>
        <begin position="1994"/>
        <end position="2393"/>
    </location>
</feature>
<feature type="compositionally biased region" description="Low complexity" evidence="1">
    <location>
        <begin position="1315"/>
        <end position="1325"/>
    </location>
</feature>
<feature type="compositionally biased region" description="Low complexity" evidence="1">
    <location>
        <begin position="2164"/>
        <end position="2174"/>
    </location>
</feature>
<feature type="compositionally biased region" description="Low complexity" evidence="1">
    <location>
        <begin position="1268"/>
        <end position="1281"/>
    </location>
</feature>
<feature type="region of interest" description="Disordered" evidence="1">
    <location>
        <begin position="2507"/>
        <end position="2538"/>
    </location>
</feature>
<feature type="region of interest" description="Disordered" evidence="1">
    <location>
        <begin position="363"/>
        <end position="427"/>
    </location>
</feature>
<feature type="region of interest" description="Disordered" evidence="1">
    <location>
        <begin position="1147"/>
        <end position="1181"/>
    </location>
</feature>
<evidence type="ECO:0000256" key="1">
    <source>
        <dbReference type="SAM" id="MobiDB-lite"/>
    </source>
</evidence>
<feature type="region of interest" description="Disordered" evidence="1">
    <location>
        <begin position="1197"/>
        <end position="1464"/>
    </location>
</feature>
<dbReference type="InParanoid" id="D7FZY2"/>
<accession>D7FZY2</accession>
<feature type="region of interest" description="Disordered" evidence="1">
    <location>
        <begin position="549"/>
        <end position="705"/>
    </location>
</feature>
<name>D7FZY2_ECTSI</name>
<dbReference type="OMA" id="EVWINTI"/>
<feature type="compositionally biased region" description="Gly residues" evidence="1">
    <location>
        <begin position="2012"/>
        <end position="2021"/>
    </location>
</feature>
<feature type="compositionally biased region" description="Low complexity" evidence="1">
    <location>
        <begin position="1340"/>
        <end position="1362"/>
    </location>
</feature>
<proteinExistence type="predicted"/>
<gene>
    <name evidence="2" type="ORF">Esi_0039_0072</name>
</gene>
<feature type="region of interest" description="Disordered" evidence="1">
    <location>
        <begin position="1615"/>
        <end position="1684"/>
    </location>
</feature>
<keyword evidence="3" id="KW-1185">Reference proteome</keyword>
<feature type="region of interest" description="Disordered" evidence="1">
    <location>
        <begin position="783"/>
        <end position="988"/>
    </location>
</feature>
<feature type="compositionally biased region" description="Gly residues" evidence="1">
    <location>
        <begin position="742"/>
        <end position="753"/>
    </location>
</feature>
<feature type="compositionally biased region" description="Basic and acidic residues" evidence="1">
    <location>
        <begin position="1244"/>
        <end position="1254"/>
    </location>
</feature>
<feature type="compositionally biased region" description="Basic residues" evidence="1">
    <location>
        <begin position="1775"/>
        <end position="1790"/>
    </location>
</feature>
<feature type="region of interest" description="Disordered" evidence="1">
    <location>
        <begin position="1031"/>
        <end position="1073"/>
    </location>
</feature>
<feature type="compositionally biased region" description="Gly residues" evidence="1">
    <location>
        <begin position="2357"/>
        <end position="2369"/>
    </location>
</feature>
<feature type="compositionally biased region" description="Low complexity" evidence="1">
    <location>
        <begin position="2330"/>
        <end position="2344"/>
    </location>
</feature>
<feature type="compositionally biased region" description="Low complexity" evidence="1">
    <location>
        <begin position="2241"/>
        <end position="2273"/>
    </location>
</feature>
<evidence type="ECO:0000313" key="3">
    <source>
        <dbReference type="Proteomes" id="UP000002630"/>
    </source>
</evidence>
<feature type="compositionally biased region" description="Low complexity" evidence="1">
    <location>
        <begin position="29"/>
        <end position="53"/>
    </location>
</feature>
<feature type="compositionally biased region" description="Low complexity" evidence="1">
    <location>
        <begin position="784"/>
        <end position="816"/>
    </location>
</feature>
<organism evidence="2 3">
    <name type="scientific">Ectocarpus siliculosus</name>
    <name type="common">Brown alga</name>
    <name type="synonym">Conferva siliculosa</name>
    <dbReference type="NCBI Taxonomy" id="2880"/>
    <lineage>
        <taxon>Eukaryota</taxon>
        <taxon>Sar</taxon>
        <taxon>Stramenopiles</taxon>
        <taxon>Ochrophyta</taxon>
        <taxon>PX clade</taxon>
        <taxon>Phaeophyceae</taxon>
        <taxon>Ectocarpales</taxon>
        <taxon>Ectocarpaceae</taxon>
        <taxon>Ectocarpus</taxon>
    </lineage>
</organism>
<feature type="compositionally biased region" description="Low complexity" evidence="1">
    <location>
        <begin position="2059"/>
        <end position="2088"/>
    </location>
</feature>
<feature type="compositionally biased region" description="Low complexity" evidence="1">
    <location>
        <begin position="242"/>
        <end position="257"/>
    </location>
</feature>
<feature type="compositionally biased region" description="Acidic residues" evidence="1">
    <location>
        <begin position="1840"/>
        <end position="1850"/>
    </location>
</feature>
<feature type="compositionally biased region" description="Acidic residues" evidence="1">
    <location>
        <begin position="1760"/>
        <end position="1769"/>
    </location>
</feature>
<feature type="compositionally biased region" description="Acidic residues" evidence="1">
    <location>
        <begin position="847"/>
        <end position="864"/>
    </location>
</feature>
<feature type="compositionally biased region" description="Low complexity" evidence="1">
    <location>
        <begin position="826"/>
        <end position="844"/>
    </location>
</feature>
<dbReference type="EMBL" id="FN649746">
    <property type="protein sequence ID" value="CBJ48607.1"/>
    <property type="molecule type" value="Genomic_DNA"/>
</dbReference>
<feature type="compositionally biased region" description="Acidic residues" evidence="1">
    <location>
        <begin position="1713"/>
        <end position="1727"/>
    </location>
</feature>
<feature type="region of interest" description="Disordered" evidence="1">
    <location>
        <begin position="1532"/>
        <end position="1591"/>
    </location>
</feature>
<feature type="compositionally biased region" description="Gly residues" evidence="1">
    <location>
        <begin position="2049"/>
        <end position="2058"/>
    </location>
</feature>
<feature type="compositionally biased region" description="Basic and acidic residues" evidence="1">
    <location>
        <begin position="2206"/>
        <end position="2215"/>
    </location>
</feature>
<protein>
    <submittedName>
        <fullName evidence="2">Uncharacterized protein</fullName>
    </submittedName>
</protein>
<feature type="compositionally biased region" description="Gly residues" evidence="1">
    <location>
        <begin position="887"/>
        <end position="900"/>
    </location>
</feature>
<feature type="compositionally biased region" description="Basic and acidic residues" evidence="1">
    <location>
        <begin position="123"/>
        <end position="141"/>
    </location>
</feature>
<feature type="compositionally biased region" description="Basic and acidic residues" evidence="1">
    <location>
        <begin position="2227"/>
        <end position="2240"/>
    </location>
</feature>
<dbReference type="OrthoDB" id="10496995at2759"/>
<feature type="compositionally biased region" description="Basic and acidic residues" evidence="1">
    <location>
        <begin position="1329"/>
        <end position="1339"/>
    </location>
</feature>
<feature type="compositionally biased region" description="Gly residues" evidence="1">
    <location>
        <begin position="2031"/>
        <end position="2040"/>
    </location>
</feature>
<feature type="compositionally biased region" description="Low complexity" evidence="1">
    <location>
        <begin position="2106"/>
        <end position="2130"/>
    </location>
</feature>
<feature type="region of interest" description="Disordered" evidence="1">
    <location>
        <begin position="734"/>
        <end position="768"/>
    </location>
</feature>
<feature type="compositionally biased region" description="Low complexity" evidence="1">
    <location>
        <begin position="2186"/>
        <end position="2200"/>
    </location>
</feature>